<dbReference type="EMBL" id="PECM01000005">
    <property type="protein sequence ID" value="TEA07364.1"/>
    <property type="molecule type" value="Genomic_DNA"/>
</dbReference>
<evidence type="ECO:0000313" key="3">
    <source>
        <dbReference type="Proteomes" id="UP000294844"/>
    </source>
</evidence>
<organism evidence="1 4">
    <name type="scientific">Mycobacteroides salmoniphilum</name>
    <dbReference type="NCBI Taxonomy" id="404941"/>
    <lineage>
        <taxon>Bacteria</taxon>
        <taxon>Bacillati</taxon>
        <taxon>Actinomycetota</taxon>
        <taxon>Actinomycetes</taxon>
        <taxon>Mycobacteriales</taxon>
        <taxon>Mycobacteriaceae</taxon>
        <taxon>Mycobacteroides</taxon>
    </lineage>
</organism>
<dbReference type="Proteomes" id="UP000295685">
    <property type="component" value="Unassembled WGS sequence"/>
</dbReference>
<dbReference type="AlphaFoldDB" id="A0A4R8SBZ7"/>
<protein>
    <submittedName>
        <fullName evidence="1">Uncharacterized protein</fullName>
    </submittedName>
</protein>
<proteinExistence type="predicted"/>
<name>A0A4R8SBZ7_9MYCO</name>
<reference evidence="3 4" key="1">
    <citation type="journal article" date="2019" name="Sci. Rep.">
        <title>Extended insight into the Mycobacterium chelonae-abscessus complex through whole genome sequencing of Mycobacterium salmoniphilum outbreak and Mycobacterium salmoniphilum-like strains.</title>
        <authorList>
            <person name="Behra P.R.K."/>
            <person name="Das S."/>
            <person name="Pettersson B.M.F."/>
            <person name="Shirreff L."/>
            <person name="DuCote T."/>
            <person name="Jacobsson K.G."/>
            <person name="Ennis D.G."/>
            <person name="Kirsebom L.A."/>
        </authorList>
    </citation>
    <scope>NUCLEOTIDE SEQUENCE [LARGE SCALE GENOMIC DNA]</scope>
    <source>
        <strain evidence="2 3">CCUG 60883</strain>
        <strain evidence="1 4">CCUG 60885</strain>
    </source>
</reference>
<evidence type="ECO:0000313" key="4">
    <source>
        <dbReference type="Proteomes" id="UP000295685"/>
    </source>
</evidence>
<accession>A0A4R8SBZ7</accession>
<gene>
    <name evidence="2" type="ORF">CCUG60883_01397</name>
    <name evidence="1" type="ORF">CCUG60885_04249</name>
</gene>
<keyword evidence="3" id="KW-1185">Reference proteome</keyword>
<evidence type="ECO:0000313" key="2">
    <source>
        <dbReference type="EMBL" id="TEA07364.1"/>
    </source>
</evidence>
<sequence length="47" mass="5357">MLDGQPLGEYPELESFEGGAAPQFRMHLLPSEIYPQIVPPRLPSFWD</sequence>
<comment type="caution">
    <text evidence="1">The sequence shown here is derived from an EMBL/GenBank/DDBJ whole genome shotgun (WGS) entry which is preliminary data.</text>
</comment>
<evidence type="ECO:0000313" key="1">
    <source>
        <dbReference type="EMBL" id="TDZ92135.1"/>
    </source>
</evidence>
<dbReference type="Proteomes" id="UP000294844">
    <property type="component" value="Unassembled WGS sequence"/>
</dbReference>
<dbReference type="EMBL" id="PECK01000008">
    <property type="protein sequence ID" value="TDZ92135.1"/>
    <property type="molecule type" value="Genomic_DNA"/>
</dbReference>